<evidence type="ECO:0000256" key="4">
    <source>
        <dbReference type="ARBA" id="ARBA00022741"/>
    </source>
</evidence>
<keyword evidence="3" id="KW-0813">Transport</keyword>
<keyword evidence="6" id="KW-0342">GTP-binding</keyword>
<comment type="similarity">
    <text evidence="1">Belongs to the small GTPase superfamily. Rab family.</text>
</comment>
<dbReference type="Proteomes" id="UP000783686">
    <property type="component" value="Unassembled WGS sequence"/>
</dbReference>
<dbReference type="SMART" id="SM00173">
    <property type="entry name" value="RAS"/>
    <property type="match status" value="1"/>
</dbReference>
<dbReference type="InterPro" id="IPR041833">
    <property type="entry name" value="Rab21"/>
</dbReference>
<dbReference type="EMBL" id="CAJFDH010000002">
    <property type="protein sequence ID" value="CAD5210838.1"/>
    <property type="molecule type" value="Genomic_DNA"/>
</dbReference>
<dbReference type="SMART" id="SM00175">
    <property type="entry name" value="RAB"/>
    <property type="match status" value="1"/>
</dbReference>
<dbReference type="Gene3D" id="3.40.50.300">
    <property type="entry name" value="P-loop containing nucleotide triphosphate hydrolases"/>
    <property type="match status" value="1"/>
</dbReference>
<keyword evidence="13" id="KW-1185">Reference proteome</keyword>
<evidence type="ECO:0000256" key="6">
    <source>
        <dbReference type="ARBA" id="ARBA00023134"/>
    </source>
</evidence>
<evidence type="ECO:0000256" key="9">
    <source>
        <dbReference type="ARBA" id="ARBA00023289"/>
    </source>
</evidence>
<dbReference type="Pfam" id="PF00071">
    <property type="entry name" value="Ras"/>
    <property type="match status" value="1"/>
</dbReference>
<evidence type="ECO:0000256" key="2">
    <source>
        <dbReference type="ARBA" id="ARBA00014900"/>
    </source>
</evidence>
<dbReference type="AlphaFoldDB" id="A0A811K601"/>
<evidence type="ECO:0000256" key="7">
    <source>
        <dbReference type="ARBA" id="ARBA00023136"/>
    </source>
</evidence>
<evidence type="ECO:0000313" key="12">
    <source>
        <dbReference type="EMBL" id="CAD5210838.1"/>
    </source>
</evidence>
<keyword evidence="7" id="KW-0472">Membrane</keyword>
<dbReference type="GO" id="GO:0032482">
    <property type="term" value="P:Rab protein signal transduction"/>
    <property type="evidence" value="ECO:0007669"/>
    <property type="project" value="InterPro"/>
</dbReference>
<dbReference type="PRINTS" id="PR00449">
    <property type="entry name" value="RASTRNSFRMNG"/>
</dbReference>
<dbReference type="EMBL" id="CAJFCW020000002">
    <property type="protein sequence ID" value="CAG9092201.1"/>
    <property type="molecule type" value="Genomic_DNA"/>
</dbReference>
<organism evidence="12 13">
    <name type="scientific">Bursaphelenchus okinawaensis</name>
    <dbReference type="NCBI Taxonomy" id="465554"/>
    <lineage>
        <taxon>Eukaryota</taxon>
        <taxon>Metazoa</taxon>
        <taxon>Ecdysozoa</taxon>
        <taxon>Nematoda</taxon>
        <taxon>Chromadorea</taxon>
        <taxon>Rhabditida</taxon>
        <taxon>Tylenchina</taxon>
        <taxon>Tylenchomorpha</taxon>
        <taxon>Aphelenchoidea</taxon>
        <taxon>Aphelenchoididae</taxon>
        <taxon>Bursaphelenchus</taxon>
    </lineage>
</organism>
<dbReference type="OrthoDB" id="193499at2759"/>
<dbReference type="Proteomes" id="UP000614601">
    <property type="component" value="Unassembled WGS sequence"/>
</dbReference>
<reference evidence="12" key="1">
    <citation type="submission" date="2020-09" db="EMBL/GenBank/DDBJ databases">
        <authorList>
            <person name="Kikuchi T."/>
        </authorList>
    </citation>
    <scope>NUCLEOTIDE SEQUENCE</scope>
    <source>
        <strain evidence="12">SH1</strain>
    </source>
</reference>
<comment type="caution">
    <text evidence="12">The sequence shown here is derived from an EMBL/GenBank/DDBJ whole genome shotgun (WGS) entry which is preliminary data.</text>
</comment>
<dbReference type="GO" id="GO:0012505">
    <property type="term" value="C:endomembrane system"/>
    <property type="evidence" value="ECO:0007669"/>
    <property type="project" value="UniProtKB-SubCell"/>
</dbReference>
<dbReference type="CDD" id="cd04123">
    <property type="entry name" value="Rab21"/>
    <property type="match status" value="1"/>
</dbReference>
<dbReference type="SUPFAM" id="SSF52540">
    <property type="entry name" value="P-loop containing nucleoside triphosphate hydrolases"/>
    <property type="match status" value="1"/>
</dbReference>
<keyword evidence="4" id="KW-0547">Nucleotide-binding</keyword>
<dbReference type="NCBIfam" id="TIGR00231">
    <property type="entry name" value="small_GTP"/>
    <property type="match status" value="1"/>
</dbReference>
<dbReference type="SMART" id="SM00174">
    <property type="entry name" value="RHO"/>
    <property type="match status" value="1"/>
</dbReference>
<gene>
    <name evidence="12" type="ORF">BOKJ2_LOCUS3394</name>
</gene>
<dbReference type="PANTHER" id="PTHR47978">
    <property type="match status" value="1"/>
</dbReference>
<dbReference type="FunFam" id="3.40.50.300:FF:000550">
    <property type="entry name" value="ras-related protein Rab-21"/>
    <property type="match status" value="1"/>
</dbReference>
<dbReference type="SMART" id="SM00176">
    <property type="entry name" value="RAN"/>
    <property type="match status" value="1"/>
</dbReference>
<dbReference type="PROSITE" id="PS51421">
    <property type="entry name" value="RAS"/>
    <property type="match status" value="1"/>
</dbReference>
<dbReference type="InterPro" id="IPR005225">
    <property type="entry name" value="Small_GTP-bd"/>
</dbReference>
<evidence type="ECO:0000256" key="3">
    <source>
        <dbReference type="ARBA" id="ARBA00022448"/>
    </source>
</evidence>
<sequence length="212" mass="24166">MANNKDSFKIVLLGDGAVGKSSILLRYTEDKFNDNHQSTIQAAFATKNISVDNKNVELNVWDTAGQEKFHALGPIYYRDSNGALLVYDITDEKSFKRVQNWVLELNRMLGQNCVLYIVGNKLDLESRRQVEPEEAQAYAESVGATWGEVSAKDNINLDETFHKLTKLMIDRTVEIQLAKLERQPSLRRQGSRRTIRVEDDSNLQQKPSRKCC</sequence>
<dbReference type="PROSITE" id="PS51420">
    <property type="entry name" value="RHO"/>
    <property type="match status" value="1"/>
</dbReference>
<dbReference type="GO" id="GO:0015031">
    <property type="term" value="P:protein transport"/>
    <property type="evidence" value="ECO:0007669"/>
    <property type="project" value="UniProtKB-KW"/>
</dbReference>
<evidence type="ECO:0000256" key="11">
    <source>
        <dbReference type="SAM" id="MobiDB-lite"/>
    </source>
</evidence>
<protein>
    <recommendedName>
        <fullName evidence="2">Ras-related protein Rab-21</fullName>
    </recommendedName>
</protein>
<evidence type="ECO:0000256" key="10">
    <source>
        <dbReference type="ARBA" id="ARBA00037868"/>
    </source>
</evidence>
<keyword evidence="5" id="KW-0653">Protein transport</keyword>
<dbReference type="InterPro" id="IPR027417">
    <property type="entry name" value="P-loop_NTPase"/>
</dbReference>
<evidence type="ECO:0000256" key="8">
    <source>
        <dbReference type="ARBA" id="ARBA00023288"/>
    </source>
</evidence>
<dbReference type="GO" id="GO:0005525">
    <property type="term" value="F:GTP binding"/>
    <property type="evidence" value="ECO:0007669"/>
    <property type="project" value="UniProtKB-KW"/>
</dbReference>
<evidence type="ECO:0000313" key="13">
    <source>
        <dbReference type="Proteomes" id="UP000614601"/>
    </source>
</evidence>
<name>A0A811K601_9BILA</name>
<dbReference type="GO" id="GO:0003924">
    <property type="term" value="F:GTPase activity"/>
    <property type="evidence" value="ECO:0007669"/>
    <property type="project" value="InterPro"/>
</dbReference>
<dbReference type="InterPro" id="IPR001806">
    <property type="entry name" value="Small_GTPase"/>
</dbReference>
<proteinExistence type="inferred from homology"/>
<accession>A0A811K601</accession>
<evidence type="ECO:0000256" key="1">
    <source>
        <dbReference type="ARBA" id="ARBA00006270"/>
    </source>
</evidence>
<dbReference type="PROSITE" id="PS51419">
    <property type="entry name" value="RAB"/>
    <property type="match status" value="1"/>
</dbReference>
<evidence type="ECO:0000256" key="5">
    <source>
        <dbReference type="ARBA" id="ARBA00022927"/>
    </source>
</evidence>
<keyword evidence="8" id="KW-0449">Lipoprotein</keyword>
<keyword evidence="9" id="KW-0636">Prenylation</keyword>
<comment type="subcellular location">
    <subcellularLocation>
        <location evidence="10">Endomembrane system</location>
        <topology evidence="10">Lipid-anchor</topology>
    </subcellularLocation>
</comment>
<feature type="region of interest" description="Disordered" evidence="11">
    <location>
        <begin position="186"/>
        <end position="212"/>
    </location>
</feature>